<evidence type="ECO:0000313" key="1">
    <source>
        <dbReference type="EMBL" id="MRV76740.1"/>
    </source>
</evidence>
<dbReference type="EMBL" id="WKJJ01000041">
    <property type="protein sequence ID" value="MRV76740.1"/>
    <property type="molecule type" value="Genomic_DNA"/>
</dbReference>
<gene>
    <name evidence="1" type="ORF">GJ700_34025</name>
</gene>
<proteinExistence type="predicted"/>
<comment type="caution">
    <text evidence="1">The sequence shown here is derived from an EMBL/GenBank/DDBJ whole genome shotgun (WGS) entry which is preliminary data.</text>
</comment>
<accession>A0A7X2LVH0</accession>
<dbReference type="AlphaFoldDB" id="A0A7X2LVH0"/>
<keyword evidence="2" id="KW-1185">Reference proteome</keyword>
<sequence length="189" mass="20947">MLKKLRNQNRENRAPSQPCSQLDCLHAALSGSQLLFTLGFFMAFVPELQRPIWLCSFSLSGAIGVEVVVRHEVPSPEVQSPVGRSIADVMSDVQVITPSPTYELSFVNVIVSSVSEDFAFCDDETAIGEGAQFARFEKSKFLEFLNVMCYEPDILTGPRYHYVLSCLNGRVDVVAREAPVIRLIGETSL</sequence>
<dbReference type="RefSeq" id="WP_154382542.1">
    <property type="nucleotide sequence ID" value="NZ_WKJJ01000041.1"/>
</dbReference>
<evidence type="ECO:0000313" key="2">
    <source>
        <dbReference type="Proteomes" id="UP000446768"/>
    </source>
</evidence>
<organism evidence="1 2">
    <name type="scientific">Pseudoduganella rivuli</name>
    <dbReference type="NCBI Taxonomy" id="2666085"/>
    <lineage>
        <taxon>Bacteria</taxon>
        <taxon>Pseudomonadati</taxon>
        <taxon>Pseudomonadota</taxon>
        <taxon>Betaproteobacteria</taxon>
        <taxon>Burkholderiales</taxon>
        <taxon>Oxalobacteraceae</taxon>
        <taxon>Telluria group</taxon>
        <taxon>Pseudoduganella</taxon>
    </lineage>
</organism>
<dbReference type="Proteomes" id="UP000446768">
    <property type="component" value="Unassembled WGS sequence"/>
</dbReference>
<name>A0A7X2LVH0_9BURK</name>
<protein>
    <submittedName>
        <fullName evidence="1">Uncharacterized protein</fullName>
    </submittedName>
</protein>
<reference evidence="1 2" key="1">
    <citation type="submission" date="2019-11" db="EMBL/GenBank/DDBJ databases">
        <title>Novel species isolated from a subtropical stream in China.</title>
        <authorList>
            <person name="Lu H."/>
        </authorList>
    </citation>
    <scope>NUCLEOTIDE SEQUENCE [LARGE SCALE GENOMIC DNA]</scope>
    <source>
        <strain evidence="1 2">FT92W</strain>
    </source>
</reference>